<proteinExistence type="predicted"/>
<dbReference type="Proteomes" id="UP001362999">
    <property type="component" value="Unassembled WGS sequence"/>
</dbReference>
<feature type="compositionally biased region" description="Polar residues" evidence="1">
    <location>
        <begin position="124"/>
        <end position="136"/>
    </location>
</feature>
<evidence type="ECO:0000313" key="2">
    <source>
        <dbReference type="EMBL" id="KAK7034347.1"/>
    </source>
</evidence>
<dbReference type="EMBL" id="JAWWNJ010000021">
    <property type="protein sequence ID" value="KAK7034347.1"/>
    <property type="molecule type" value="Genomic_DNA"/>
</dbReference>
<reference evidence="2 3" key="1">
    <citation type="journal article" date="2024" name="J Genomics">
        <title>Draft genome sequencing and assembly of Favolaschia claudopus CIRM-BRFM 2984 isolated from oak limbs.</title>
        <authorList>
            <person name="Navarro D."/>
            <person name="Drula E."/>
            <person name="Chaduli D."/>
            <person name="Cazenave R."/>
            <person name="Ahrendt S."/>
            <person name="Wang J."/>
            <person name="Lipzen A."/>
            <person name="Daum C."/>
            <person name="Barry K."/>
            <person name="Grigoriev I.V."/>
            <person name="Favel A."/>
            <person name="Rosso M.N."/>
            <person name="Martin F."/>
        </authorList>
    </citation>
    <scope>NUCLEOTIDE SEQUENCE [LARGE SCALE GENOMIC DNA]</scope>
    <source>
        <strain evidence="2 3">CIRM-BRFM 2984</strain>
    </source>
</reference>
<evidence type="ECO:0000256" key="1">
    <source>
        <dbReference type="SAM" id="MobiDB-lite"/>
    </source>
</evidence>
<dbReference type="AlphaFoldDB" id="A0AAW0C850"/>
<sequence length="162" mass="18465">MRVPHGRDDRRTTCDELFLAARKDYLAPPSRHDLCYMNDRCPTCGALHWVADQVLHPPKNSRSPYGMCCNHGKVALQRLEEPPEPLHRFFVGNDAQAVDSQQQYSCAPQIYWVFLENRHLLATHPSQTPRNASSMYQMGRKSQDRGERTSTGCRAGGSTNRH</sequence>
<accession>A0AAW0C850</accession>
<evidence type="ECO:0000313" key="3">
    <source>
        <dbReference type="Proteomes" id="UP001362999"/>
    </source>
</evidence>
<name>A0AAW0C850_9AGAR</name>
<feature type="region of interest" description="Disordered" evidence="1">
    <location>
        <begin position="124"/>
        <end position="162"/>
    </location>
</feature>
<feature type="compositionally biased region" description="Polar residues" evidence="1">
    <location>
        <begin position="149"/>
        <end position="162"/>
    </location>
</feature>
<comment type="caution">
    <text evidence="2">The sequence shown here is derived from an EMBL/GenBank/DDBJ whole genome shotgun (WGS) entry which is preliminary data.</text>
</comment>
<gene>
    <name evidence="2" type="ORF">R3P38DRAFT_2698823</name>
</gene>
<keyword evidence="3" id="KW-1185">Reference proteome</keyword>
<organism evidence="2 3">
    <name type="scientific">Favolaschia claudopus</name>
    <dbReference type="NCBI Taxonomy" id="2862362"/>
    <lineage>
        <taxon>Eukaryota</taxon>
        <taxon>Fungi</taxon>
        <taxon>Dikarya</taxon>
        <taxon>Basidiomycota</taxon>
        <taxon>Agaricomycotina</taxon>
        <taxon>Agaricomycetes</taxon>
        <taxon>Agaricomycetidae</taxon>
        <taxon>Agaricales</taxon>
        <taxon>Marasmiineae</taxon>
        <taxon>Mycenaceae</taxon>
        <taxon>Favolaschia</taxon>
    </lineage>
</organism>
<protein>
    <submittedName>
        <fullName evidence="2">Uncharacterized protein</fullName>
    </submittedName>
</protein>